<dbReference type="Proteomes" id="UP001150569">
    <property type="component" value="Unassembled WGS sequence"/>
</dbReference>
<dbReference type="GO" id="GO:0000166">
    <property type="term" value="F:nucleotide binding"/>
    <property type="evidence" value="ECO:0007669"/>
    <property type="project" value="UniProtKB-KW"/>
</dbReference>
<evidence type="ECO:0000313" key="3">
    <source>
        <dbReference type="EMBL" id="KAJ1911827.1"/>
    </source>
</evidence>
<sequence>MKVALTLATLLCVVACSPNDSSSTHQQDTSHIQPVEASETIVSSPFQRLANMRVEAVELFSEILPSTIRFHNEFAPFYAAPDSDYAFIYNLRPKEQPKFPHFTHLNHDSATAAATASAEAGAPSPERLASLKMILLGKLVEGSLATSIHKSAAVGSAGSTSSHPAATQVLPVPTPRYLALNDLTDSQWLSNFPFLAKSPSLTVAELSATIRGFLNYYLRSATSPGYIAQAVRSFGQGVPAESEREWAAWGLRDAASLQSIARWAESSATQACLCALVWRLNHAGETDKLVDLVRDLLFSPASSGGYGIYIRARQLLLFGLVVAADHSDETLVNQLTLLLTTVNWSYNLSTTGPDDMKALYLGCLESNPRLRATAAYLQSKWGGVVPLDAEAIAQRNAQEDRFKRLGLCERIIDTDWLMMYQPGGQFGVPVVEKELYSSLYGETYRFLSVDTEPEAEPATTKAKVTTAASPYYQLGPESLWQPLQLYKSALLITSIHSLPRLHIHSMSLPSYKVCYFASTREAVGGHEYEQFDFPADQTGGLTVQQAVDRCRARHPKLVPQLGSCLVALNHEIVPDMAETLVRAGDELALIPPVSGG</sequence>
<proteinExistence type="predicted"/>
<dbReference type="EMBL" id="JANBPT010000889">
    <property type="protein sequence ID" value="KAJ1911827.1"/>
    <property type="molecule type" value="Genomic_DNA"/>
</dbReference>
<keyword evidence="2" id="KW-0732">Signal</keyword>
<dbReference type="InterPro" id="IPR003749">
    <property type="entry name" value="ThiS/MoaD-like"/>
</dbReference>
<dbReference type="AlphaFoldDB" id="A0A9W7ZMI0"/>
<dbReference type="PANTHER" id="PTHR33359:SF1">
    <property type="entry name" value="MOLYBDOPTERIN SYNTHASE SULFUR CARRIER SUBUNIT"/>
    <property type="match status" value="1"/>
</dbReference>
<dbReference type="Gene3D" id="3.10.20.30">
    <property type="match status" value="1"/>
</dbReference>
<dbReference type="CDD" id="cd00754">
    <property type="entry name" value="Ubl_MoaD"/>
    <property type="match status" value="1"/>
</dbReference>
<reference evidence="3" key="1">
    <citation type="submission" date="2022-07" db="EMBL/GenBank/DDBJ databases">
        <title>Phylogenomic reconstructions and comparative analyses of Kickxellomycotina fungi.</title>
        <authorList>
            <person name="Reynolds N.K."/>
            <person name="Stajich J.E."/>
            <person name="Barry K."/>
            <person name="Grigoriev I.V."/>
            <person name="Crous P."/>
            <person name="Smith M.E."/>
        </authorList>
    </citation>
    <scope>NUCLEOTIDE SEQUENCE</scope>
    <source>
        <strain evidence="3">RSA 861</strain>
    </source>
</reference>
<name>A0A9W7ZMI0_9FUNG</name>
<keyword evidence="4" id="KW-1185">Reference proteome</keyword>
<feature type="signal peptide" evidence="2">
    <location>
        <begin position="1"/>
        <end position="16"/>
    </location>
</feature>
<evidence type="ECO:0000256" key="2">
    <source>
        <dbReference type="SAM" id="SignalP"/>
    </source>
</evidence>
<accession>A0A9W7ZMI0</accession>
<dbReference type="PANTHER" id="PTHR33359">
    <property type="entry name" value="MOLYBDOPTERIN SYNTHASE SULFUR CARRIER SUBUNIT"/>
    <property type="match status" value="1"/>
</dbReference>
<feature type="chain" id="PRO_5040797142" description="Molybdopterin synthase sulfur carrier subunit" evidence="2">
    <location>
        <begin position="17"/>
        <end position="596"/>
    </location>
</feature>
<dbReference type="GO" id="GO:1990133">
    <property type="term" value="C:molybdopterin adenylyltransferase complex"/>
    <property type="evidence" value="ECO:0007669"/>
    <property type="project" value="TreeGrafter"/>
</dbReference>
<evidence type="ECO:0000256" key="1">
    <source>
        <dbReference type="ARBA" id="ARBA00022741"/>
    </source>
</evidence>
<evidence type="ECO:0008006" key="5">
    <source>
        <dbReference type="Google" id="ProtNLM"/>
    </source>
</evidence>
<keyword evidence="1" id="KW-0547">Nucleotide-binding</keyword>
<organism evidence="3 4">
    <name type="scientific">Tieghemiomyces parasiticus</name>
    <dbReference type="NCBI Taxonomy" id="78921"/>
    <lineage>
        <taxon>Eukaryota</taxon>
        <taxon>Fungi</taxon>
        <taxon>Fungi incertae sedis</taxon>
        <taxon>Zoopagomycota</taxon>
        <taxon>Kickxellomycotina</taxon>
        <taxon>Dimargaritomycetes</taxon>
        <taxon>Dimargaritales</taxon>
        <taxon>Dimargaritaceae</taxon>
        <taxon>Tieghemiomyces</taxon>
    </lineage>
</organism>
<dbReference type="InterPro" id="IPR044672">
    <property type="entry name" value="MOCS2A"/>
</dbReference>
<dbReference type="Pfam" id="PF02597">
    <property type="entry name" value="ThiS"/>
    <property type="match status" value="1"/>
</dbReference>
<dbReference type="InterPro" id="IPR016155">
    <property type="entry name" value="Mopterin_synth/thiamin_S_b"/>
</dbReference>
<dbReference type="InterPro" id="IPR012675">
    <property type="entry name" value="Beta-grasp_dom_sf"/>
</dbReference>
<dbReference type="OrthoDB" id="5595860at2759"/>
<gene>
    <name evidence="3" type="ORF">IWQ60_009952</name>
</gene>
<dbReference type="GO" id="GO:0006777">
    <property type="term" value="P:Mo-molybdopterin cofactor biosynthetic process"/>
    <property type="evidence" value="ECO:0007669"/>
    <property type="project" value="InterPro"/>
</dbReference>
<comment type="caution">
    <text evidence="3">The sequence shown here is derived from an EMBL/GenBank/DDBJ whole genome shotgun (WGS) entry which is preliminary data.</text>
</comment>
<evidence type="ECO:0000313" key="4">
    <source>
        <dbReference type="Proteomes" id="UP001150569"/>
    </source>
</evidence>
<protein>
    <recommendedName>
        <fullName evidence="5">Molybdopterin synthase sulfur carrier subunit</fullName>
    </recommendedName>
</protein>
<dbReference type="SUPFAM" id="SSF54285">
    <property type="entry name" value="MoaD/ThiS"/>
    <property type="match status" value="1"/>
</dbReference>